<organism evidence="2 3">
    <name type="scientific">Agrocybe chaxingu</name>
    <dbReference type="NCBI Taxonomy" id="84603"/>
    <lineage>
        <taxon>Eukaryota</taxon>
        <taxon>Fungi</taxon>
        <taxon>Dikarya</taxon>
        <taxon>Basidiomycota</taxon>
        <taxon>Agaricomycotina</taxon>
        <taxon>Agaricomycetes</taxon>
        <taxon>Agaricomycetidae</taxon>
        <taxon>Agaricales</taxon>
        <taxon>Agaricineae</taxon>
        <taxon>Strophariaceae</taxon>
        <taxon>Agrocybe</taxon>
    </lineage>
</organism>
<keyword evidence="3" id="KW-1185">Reference proteome</keyword>
<proteinExistence type="predicted"/>
<feature type="region of interest" description="Disordered" evidence="1">
    <location>
        <begin position="68"/>
        <end position="88"/>
    </location>
</feature>
<reference evidence="2" key="1">
    <citation type="submission" date="2022-07" db="EMBL/GenBank/DDBJ databases">
        <title>Genome Sequence of Agrocybe chaxingu.</title>
        <authorList>
            <person name="Buettner E."/>
        </authorList>
    </citation>
    <scope>NUCLEOTIDE SEQUENCE</scope>
    <source>
        <strain evidence="2">MP-N11</strain>
    </source>
</reference>
<dbReference type="Proteomes" id="UP001148786">
    <property type="component" value="Unassembled WGS sequence"/>
</dbReference>
<dbReference type="AlphaFoldDB" id="A0A9W8MSX0"/>
<name>A0A9W8MSX0_9AGAR</name>
<protein>
    <submittedName>
        <fullName evidence="2">Uncharacterized protein</fullName>
    </submittedName>
</protein>
<evidence type="ECO:0000313" key="3">
    <source>
        <dbReference type="Proteomes" id="UP001148786"/>
    </source>
</evidence>
<feature type="region of interest" description="Disordered" evidence="1">
    <location>
        <begin position="146"/>
        <end position="209"/>
    </location>
</feature>
<comment type="caution">
    <text evidence="2">The sequence shown here is derived from an EMBL/GenBank/DDBJ whole genome shotgun (WGS) entry which is preliminary data.</text>
</comment>
<accession>A0A9W8MSX0</accession>
<sequence length="353" mass="39502">MFNSLFISADELQGWDFFLPPAQHRLDPFNVGEWHVTNDDEFGHLFDVDFDQELAAINPEFSFALVQPNDDGGSISPPSPSSEYASSSASPISAHLDIAETYEMTTVSYPATPFPSSAFAFEGPGPKFPPRETLAAVENDADVHIHTVSPPTRPATMGEAPAEKMPANRKGKAKARPSPPPEDAENEEPLRKHQHRVQTEAPPPPECTQSTAKYYRLGQKYYCKVCREAGYIFSQQYERDIIRHLEAKMHTIPEHVCTVEFECPCPDNRAYTRRDSDKCHVITGELRFKLCTDLASLATSPDLQLLDTTRPWLLNLYKMLKTAVWKPLGQVLVREGLVLPAVVEAIDRLPQVP</sequence>
<evidence type="ECO:0000313" key="2">
    <source>
        <dbReference type="EMBL" id="KAJ3505004.1"/>
    </source>
</evidence>
<gene>
    <name evidence="2" type="ORF">NLJ89_g7645</name>
</gene>
<evidence type="ECO:0000256" key="1">
    <source>
        <dbReference type="SAM" id="MobiDB-lite"/>
    </source>
</evidence>
<dbReference type="EMBL" id="JANKHO010000935">
    <property type="protein sequence ID" value="KAJ3505004.1"/>
    <property type="molecule type" value="Genomic_DNA"/>
</dbReference>